<proteinExistence type="predicted"/>
<evidence type="ECO:0000313" key="2">
    <source>
        <dbReference type="Proteomes" id="UP000747542"/>
    </source>
</evidence>
<gene>
    <name evidence="1" type="ORF">Hamer_G001527</name>
</gene>
<dbReference type="Proteomes" id="UP000747542">
    <property type="component" value="Unassembled WGS sequence"/>
</dbReference>
<sequence length="66" mass="6906">MMETVYGMTSVTAERGMSGPTGNSRLAGVNVGGGGVRKPYEQAFIYAIAMGKGTQISQIIGTRGHR</sequence>
<organism evidence="1 2">
    <name type="scientific">Homarus americanus</name>
    <name type="common">American lobster</name>
    <dbReference type="NCBI Taxonomy" id="6706"/>
    <lineage>
        <taxon>Eukaryota</taxon>
        <taxon>Metazoa</taxon>
        <taxon>Ecdysozoa</taxon>
        <taxon>Arthropoda</taxon>
        <taxon>Crustacea</taxon>
        <taxon>Multicrustacea</taxon>
        <taxon>Malacostraca</taxon>
        <taxon>Eumalacostraca</taxon>
        <taxon>Eucarida</taxon>
        <taxon>Decapoda</taxon>
        <taxon>Pleocyemata</taxon>
        <taxon>Astacidea</taxon>
        <taxon>Nephropoidea</taxon>
        <taxon>Nephropidae</taxon>
        <taxon>Homarus</taxon>
    </lineage>
</organism>
<evidence type="ECO:0000313" key="1">
    <source>
        <dbReference type="EMBL" id="KAG7175435.1"/>
    </source>
</evidence>
<dbReference type="AlphaFoldDB" id="A0A8J5N8L1"/>
<reference evidence="1" key="1">
    <citation type="journal article" date="2021" name="Sci. Adv.">
        <title>The American lobster genome reveals insights on longevity, neural, and immune adaptations.</title>
        <authorList>
            <person name="Polinski J.M."/>
            <person name="Zimin A.V."/>
            <person name="Clark K.F."/>
            <person name="Kohn A.B."/>
            <person name="Sadowski N."/>
            <person name="Timp W."/>
            <person name="Ptitsyn A."/>
            <person name="Khanna P."/>
            <person name="Romanova D.Y."/>
            <person name="Williams P."/>
            <person name="Greenwood S.J."/>
            <person name="Moroz L.L."/>
            <person name="Walt D.R."/>
            <person name="Bodnar A.G."/>
        </authorList>
    </citation>
    <scope>NUCLEOTIDE SEQUENCE</scope>
    <source>
        <strain evidence="1">GMGI-L3</strain>
    </source>
</reference>
<comment type="caution">
    <text evidence="1">The sequence shown here is derived from an EMBL/GenBank/DDBJ whole genome shotgun (WGS) entry which is preliminary data.</text>
</comment>
<protein>
    <submittedName>
        <fullName evidence="1">Uncharacterized protein</fullName>
    </submittedName>
</protein>
<name>A0A8J5N8L1_HOMAM</name>
<dbReference type="EMBL" id="JAHLQT010006108">
    <property type="protein sequence ID" value="KAG7175435.1"/>
    <property type="molecule type" value="Genomic_DNA"/>
</dbReference>
<accession>A0A8J5N8L1</accession>
<keyword evidence="2" id="KW-1185">Reference proteome</keyword>